<name>A0AAP6Y123_9GAMM</name>
<gene>
    <name evidence="1" type="ORF">HHE94_05315</name>
</gene>
<sequence length="96" mass="11306">MFDEFRYILSKIEVKEHVEWGASIELIDYDHKDYIEDVLCEKFGLEYAFSSNKDITGGYVLYFCKSATFDQVKNAVAKINNYHELQSKEFKVAPYK</sequence>
<evidence type="ECO:0000313" key="1">
    <source>
        <dbReference type="EMBL" id="NMP02132.1"/>
    </source>
</evidence>
<proteinExistence type="predicted"/>
<comment type="caution">
    <text evidence="1">The sequence shown here is derived from an EMBL/GenBank/DDBJ whole genome shotgun (WGS) entry which is preliminary data.</text>
</comment>
<reference evidence="1 2" key="1">
    <citation type="submission" date="2020-04" db="EMBL/GenBank/DDBJ databases">
        <title>Genome sequencing and assembly of Pseudoalteromonas arctica.</title>
        <authorList>
            <person name="Cook G.M."/>
        </authorList>
    </citation>
    <scope>NUCLEOTIDE SEQUENCE [LARGE SCALE GENOMIC DNA]</scope>
    <source>
        <strain evidence="1 2">NEC-BIFX-2020_001</strain>
    </source>
</reference>
<evidence type="ECO:0000313" key="2">
    <source>
        <dbReference type="Proteomes" id="UP000549590"/>
    </source>
</evidence>
<organism evidence="1 2">
    <name type="scientific">Pseudoalteromonas arctica</name>
    <dbReference type="NCBI Taxonomy" id="394751"/>
    <lineage>
        <taxon>Bacteria</taxon>
        <taxon>Pseudomonadati</taxon>
        <taxon>Pseudomonadota</taxon>
        <taxon>Gammaproteobacteria</taxon>
        <taxon>Alteromonadales</taxon>
        <taxon>Pseudoalteromonadaceae</taxon>
        <taxon>Pseudoalteromonas</taxon>
    </lineage>
</organism>
<dbReference type="AlphaFoldDB" id="A0AAP6Y123"/>
<accession>A0AAP6Y123</accession>
<protein>
    <submittedName>
        <fullName evidence="1">Uncharacterized protein</fullName>
    </submittedName>
</protein>
<dbReference type="EMBL" id="JABBYB010000003">
    <property type="protein sequence ID" value="NMP02132.1"/>
    <property type="molecule type" value="Genomic_DNA"/>
</dbReference>
<dbReference type="Proteomes" id="UP000549590">
    <property type="component" value="Unassembled WGS sequence"/>
</dbReference>
<dbReference type="RefSeq" id="WP_169043935.1">
    <property type="nucleotide sequence ID" value="NZ_JABBYB010000003.1"/>
</dbReference>